<gene>
    <name evidence="2" type="ORF">PG996_007684</name>
</gene>
<organism evidence="2 3">
    <name type="scientific">Apiospora saccharicola</name>
    <dbReference type="NCBI Taxonomy" id="335842"/>
    <lineage>
        <taxon>Eukaryota</taxon>
        <taxon>Fungi</taxon>
        <taxon>Dikarya</taxon>
        <taxon>Ascomycota</taxon>
        <taxon>Pezizomycotina</taxon>
        <taxon>Sordariomycetes</taxon>
        <taxon>Xylariomycetidae</taxon>
        <taxon>Amphisphaeriales</taxon>
        <taxon>Apiosporaceae</taxon>
        <taxon>Apiospora</taxon>
    </lineage>
</organism>
<dbReference type="PANTHER" id="PTHR35391:SF5">
    <property type="entry name" value="DUF6590 DOMAIN-CONTAINING PROTEIN"/>
    <property type="match status" value="1"/>
</dbReference>
<evidence type="ECO:0000313" key="3">
    <source>
        <dbReference type="Proteomes" id="UP001446871"/>
    </source>
</evidence>
<evidence type="ECO:0000313" key="2">
    <source>
        <dbReference type="EMBL" id="KAK8068572.1"/>
    </source>
</evidence>
<dbReference type="Proteomes" id="UP001446871">
    <property type="component" value="Unassembled WGS sequence"/>
</dbReference>
<feature type="compositionally biased region" description="Basic residues" evidence="1">
    <location>
        <begin position="1"/>
        <end position="13"/>
    </location>
</feature>
<dbReference type="PANTHER" id="PTHR35391">
    <property type="entry name" value="C2H2-TYPE DOMAIN-CONTAINING PROTEIN-RELATED"/>
    <property type="match status" value="1"/>
</dbReference>
<feature type="compositionally biased region" description="Acidic residues" evidence="1">
    <location>
        <begin position="593"/>
        <end position="605"/>
    </location>
</feature>
<evidence type="ECO:0000256" key="1">
    <source>
        <dbReference type="SAM" id="MobiDB-lite"/>
    </source>
</evidence>
<reference evidence="2 3" key="1">
    <citation type="submission" date="2023-01" db="EMBL/GenBank/DDBJ databases">
        <title>Analysis of 21 Apiospora genomes using comparative genomics revels a genus with tremendous synthesis potential of carbohydrate active enzymes and secondary metabolites.</title>
        <authorList>
            <person name="Sorensen T."/>
        </authorList>
    </citation>
    <scope>NUCLEOTIDE SEQUENCE [LARGE SCALE GENOMIC DNA]</scope>
    <source>
        <strain evidence="2 3">CBS 83171</strain>
    </source>
</reference>
<feature type="compositionally biased region" description="Polar residues" evidence="1">
    <location>
        <begin position="781"/>
        <end position="797"/>
    </location>
</feature>
<accession>A0ABR1VCH9</accession>
<name>A0ABR1VCH9_9PEZI</name>
<sequence length="1432" mass="160553">MEQFGARKRRKTFHTNEQEVVEPTEGRRPIDNENTNHNAQQEITLEPIEGPTDPTAIRTRTQRCQALFDTCQEQYVAAKDDWIDKSSAAFNWWSLGIGAAKSGHSSLDHRVQTRNDVRTVIVSLLDSLKTSLENCIEIAKNRNKKQKGQDDTSHLGEQEYYITKTLQYLSKISASIRRSGTKFRHQRADRLLEYNAPKLEEFRRYMCSIILVGPSKMRLLNSLLQRHTLTGDITWYKVWITLKAYFTDEQRLSPVQKRLIHANLVRRNRFTIYLLAYRKKTEGDKRKRAAETVLDTTEQVVVTPTPIATKVPDPTPGWALHHDTAPHPQPAPSQMAKSVDRTVLSSQTATQIGSFVMPRRPPTQGARTVSTKYSRGALKQDYPKCPCDEGSAFWCPYCSQPLDASYSDRKKDKRWRYVWSFLPSNTTYLIVPSGHVTDDLSPYVCIYEDCDMPDVMYLSTDQWKAHLAKSHSAFRWICDTCWLESDNRSEFEFDAEEAWVNHLAAEHEGEFEDEDLDDLAEASRRSVIPPVSCPLCHDASPPLHPVADGHIAEHLHSFALQALPWEAIVPDNQPDDETRGSAGSVVRSALDSAPDDNSENGDALESETRTVNISVLKRKISWIVYLAEGNYFVPEYSSEVQSVLLDLRRELWNAQSDLPTDDADSEVLEELLIRLQSIQDIVNRVGHDPFSKDKHFIRDAELDIFEEMAGVKRIIQFTREACVEQRKMAQGATALSGTGSGVQILLETPGLLLKRTDIVDPSTMEMNYPKTGLFNDGGGSMSTSHQSPPTETRQSSGMFPHETPTPLPGTSDLRSFSWLMIIVITALDLCMTQDMIIVFTLDLLDLLIDGKMPRDSLRDSLTLEIESWRLAGKTRGMVRKIADMYQSIWQKYTKAEAVAQLNAAEQHEAMMFLKFLFGNKGDLFTCCAASTLALAKSMQCSMISIQAGCERDCEREYESQVLVAYVTDGAGILGDLRTPDTPDSVSFPAGCPERMINAVPVNEAMKKAMERFWQLGAEAASELSFVPTRKRHGIRESADSITYQVCCPDNLAREDASAGEVFDLAMSGFPCTTRNIFTALETFCEEVGSPIFKTFHDIAGSPFTSSPILKYCHSSEEWSLAIQCQSLILGFYYRLLSPLVCLDFVSARETDLRGAWDQDRTTAVTRICTMFGHELRMKGASRTHVAYMVTTLYAGRPMNYVPQPSTGGPRSRPNLLGVLGRISVLALHLLRPSDQLQELVKFAVVDRPVTRLVPDKDGRVYARTDWSIPCQAPFKGTRNIGLRRTVDSQWSLHATVPASMLGGGMPVVVMAARCNNRLVGWFSPENADMQFITKLDRFYEDDGGDGLDPFRENTKIFQVLHEDFENGMLPSPAKVENGETAIGVVQSAGSAAFRYAAAGLYAETGDAVLIDTENMRNAFEKLQARGGGILIR</sequence>
<keyword evidence="3" id="KW-1185">Reference proteome</keyword>
<dbReference type="EMBL" id="JAQQWM010000004">
    <property type="protein sequence ID" value="KAK8068572.1"/>
    <property type="molecule type" value="Genomic_DNA"/>
</dbReference>
<comment type="caution">
    <text evidence="2">The sequence shown here is derived from an EMBL/GenBank/DDBJ whole genome shotgun (WGS) entry which is preliminary data.</text>
</comment>
<protein>
    <submittedName>
        <fullName evidence="2">Uncharacterized protein</fullName>
    </submittedName>
</protein>
<feature type="region of interest" description="Disordered" evidence="1">
    <location>
        <begin position="1"/>
        <end position="55"/>
    </location>
</feature>
<proteinExistence type="predicted"/>
<feature type="region of interest" description="Disordered" evidence="1">
    <location>
        <begin position="570"/>
        <end position="607"/>
    </location>
</feature>
<feature type="compositionally biased region" description="Polar residues" evidence="1">
    <location>
        <begin position="32"/>
        <end position="43"/>
    </location>
</feature>
<feature type="region of interest" description="Disordered" evidence="1">
    <location>
        <begin position="776"/>
        <end position="805"/>
    </location>
</feature>